<gene>
    <name evidence="1" type="ORF">LMTR13_07745</name>
</gene>
<dbReference type="STRING" id="1274631.LMTR13_07745"/>
<organism evidence="1 2">
    <name type="scientific">Bradyrhizobium icense</name>
    <dbReference type="NCBI Taxonomy" id="1274631"/>
    <lineage>
        <taxon>Bacteria</taxon>
        <taxon>Pseudomonadati</taxon>
        <taxon>Pseudomonadota</taxon>
        <taxon>Alphaproteobacteria</taxon>
        <taxon>Hyphomicrobiales</taxon>
        <taxon>Nitrobacteraceae</taxon>
        <taxon>Bradyrhizobium</taxon>
    </lineage>
</organism>
<keyword evidence="2" id="KW-1185">Reference proteome</keyword>
<protein>
    <submittedName>
        <fullName evidence="1">Uncharacterized protein</fullName>
    </submittedName>
</protein>
<dbReference type="EMBL" id="CP016428">
    <property type="protein sequence ID" value="ANW00093.1"/>
    <property type="molecule type" value="Genomic_DNA"/>
</dbReference>
<dbReference type="OrthoDB" id="7888975at2"/>
<evidence type="ECO:0000313" key="1">
    <source>
        <dbReference type="EMBL" id="ANW00093.1"/>
    </source>
</evidence>
<proteinExistence type="predicted"/>
<name>A0A1B1UBH0_9BRAD</name>
<dbReference type="Proteomes" id="UP000092839">
    <property type="component" value="Chromosome"/>
</dbReference>
<sequence>MLSDLKYRSVEFVDEWRTGACTARCSRRDLFEIARMMPPRKDWSTQAFDDQKEKVKARYQLSNKQFSNALNAIQGNREMAAVLGIENGLLHLTDDEVVWVVEQWRRIHPVRDVSEDGGIGVDYFDTSRFEGMKERLALYAQVINAIKDRLSADALADLEAIFYLERDRIFTEYYAWQVDQVRKEHAATNDPEQEIRHLVEKTNLLHCLQQGTAKLGRLALAERLKAL</sequence>
<dbReference type="AlphaFoldDB" id="A0A1B1UBH0"/>
<dbReference type="KEGG" id="bic:LMTR13_07745"/>
<accession>A0A1B1UBH0</accession>
<evidence type="ECO:0000313" key="2">
    <source>
        <dbReference type="Proteomes" id="UP000092839"/>
    </source>
</evidence>
<reference evidence="1 2" key="1">
    <citation type="submission" date="2016-07" db="EMBL/GenBank/DDBJ databases">
        <title>Complete genome sequence of Bradyrhizobium icense LMTR 13T, a potential inoculant strain isolated from lima bean (Phaseolus lunatus) in Peru.</title>
        <authorList>
            <person name="Ormeno-Orrillo E."/>
            <person name="Duran D."/>
            <person name="Rogel M.A."/>
            <person name="Rey L."/>
            <person name="Imperial J."/>
            <person name="Ruiz-Argueso T."/>
            <person name="Martinez-Romero E."/>
        </authorList>
    </citation>
    <scope>NUCLEOTIDE SEQUENCE [LARGE SCALE GENOMIC DNA]</scope>
    <source>
        <strain evidence="1 2">LMTR 13</strain>
    </source>
</reference>
<dbReference type="RefSeq" id="WP_065727379.1">
    <property type="nucleotide sequence ID" value="NZ_CP016428.1"/>
</dbReference>